<protein>
    <submittedName>
        <fullName evidence="2">Uncharacterized protein</fullName>
    </submittedName>
</protein>
<sequence length="118" mass="12959">MGAGIEGPSAAERRPVYGGEPATPCLPRTAALSFRAHSCPPAPLPRVPQPHEPPARTNWQRRMQTCFVNGCGCGRGRAQILSRLLFQNHICGNKIATVALHAIGSHLRHFFTPRMRRD</sequence>
<organism evidence="2 3">
    <name type="scientific">Euphydryas editha</name>
    <name type="common">Edith's checkerspot</name>
    <dbReference type="NCBI Taxonomy" id="104508"/>
    <lineage>
        <taxon>Eukaryota</taxon>
        <taxon>Metazoa</taxon>
        <taxon>Ecdysozoa</taxon>
        <taxon>Arthropoda</taxon>
        <taxon>Hexapoda</taxon>
        <taxon>Insecta</taxon>
        <taxon>Pterygota</taxon>
        <taxon>Neoptera</taxon>
        <taxon>Endopterygota</taxon>
        <taxon>Lepidoptera</taxon>
        <taxon>Glossata</taxon>
        <taxon>Ditrysia</taxon>
        <taxon>Papilionoidea</taxon>
        <taxon>Nymphalidae</taxon>
        <taxon>Nymphalinae</taxon>
        <taxon>Euphydryas</taxon>
    </lineage>
</organism>
<proteinExistence type="predicted"/>
<reference evidence="2" key="1">
    <citation type="submission" date="2022-03" db="EMBL/GenBank/DDBJ databases">
        <authorList>
            <person name="Tunstrom K."/>
        </authorList>
    </citation>
    <scope>NUCLEOTIDE SEQUENCE</scope>
</reference>
<evidence type="ECO:0000313" key="2">
    <source>
        <dbReference type="EMBL" id="CAH2100203.1"/>
    </source>
</evidence>
<comment type="caution">
    <text evidence="2">The sequence shown here is derived from an EMBL/GenBank/DDBJ whole genome shotgun (WGS) entry which is preliminary data.</text>
</comment>
<accession>A0AAU9UQF0</accession>
<evidence type="ECO:0000256" key="1">
    <source>
        <dbReference type="SAM" id="MobiDB-lite"/>
    </source>
</evidence>
<keyword evidence="3" id="KW-1185">Reference proteome</keyword>
<dbReference type="Proteomes" id="UP001153954">
    <property type="component" value="Unassembled WGS sequence"/>
</dbReference>
<dbReference type="AlphaFoldDB" id="A0AAU9UQF0"/>
<feature type="region of interest" description="Disordered" evidence="1">
    <location>
        <begin position="1"/>
        <end position="22"/>
    </location>
</feature>
<dbReference type="EMBL" id="CAKOGL010000022">
    <property type="protein sequence ID" value="CAH2100203.1"/>
    <property type="molecule type" value="Genomic_DNA"/>
</dbReference>
<name>A0AAU9UQF0_EUPED</name>
<gene>
    <name evidence="2" type="ORF">EEDITHA_LOCUS15097</name>
</gene>
<evidence type="ECO:0000313" key="3">
    <source>
        <dbReference type="Proteomes" id="UP001153954"/>
    </source>
</evidence>